<dbReference type="SUPFAM" id="SSF161266">
    <property type="entry name" value="Gam-like"/>
    <property type="match status" value="1"/>
</dbReference>
<proteinExistence type="predicted"/>
<reference evidence="1" key="2">
    <citation type="submission" date="2022-06" db="EMBL/GenBank/DDBJ databases">
        <title>Thermospira aquatica gen. nov., sp. nov.</title>
        <authorList>
            <person name="Ben Ali Gam Z."/>
            <person name="Labat M."/>
        </authorList>
    </citation>
    <scope>NUCLEOTIDE SEQUENCE</scope>
    <source>
        <strain evidence="1">F1F22</strain>
    </source>
</reference>
<name>A0AAX3BE61_9SPIR</name>
<dbReference type="RefSeq" id="WP_271435654.1">
    <property type="nucleotide sequence ID" value="NZ_CP073355.1"/>
</dbReference>
<reference evidence="1" key="1">
    <citation type="submission" date="2021-04" db="EMBL/GenBank/DDBJ databases">
        <authorList>
            <person name="Postec A."/>
        </authorList>
    </citation>
    <scope>NUCLEOTIDE SEQUENCE</scope>
    <source>
        <strain evidence="1">F1F22</strain>
    </source>
</reference>
<dbReference type="InterPro" id="IPR009951">
    <property type="entry name" value="Host-nuc_inhib_Gam"/>
</dbReference>
<keyword evidence="2" id="KW-1185">Reference proteome</keyword>
<protein>
    <submittedName>
        <fullName evidence="1">Host-nuclease inhibitor Gam family protein</fullName>
    </submittedName>
</protein>
<dbReference type="GO" id="GO:0003690">
    <property type="term" value="F:double-stranded DNA binding"/>
    <property type="evidence" value="ECO:0007669"/>
    <property type="project" value="InterPro"/>
</dbReference>
<evidence type="ECO:0000313" key="2">
    <source>
        <dbReference type="Proteomes" id="UP001056539"/>
    </source>
</evidence>
<accession>A0AAX3BE61</accession>
<dbReference type="GO" id="GO:0042262">
    <property type="term" value="P:DNA protection"/>
    <property type="evidence" value="ECO:0007669"/>
    <property type="project" value="InterPro"/>
</dbReference>
<sequence>MAREKIRREIIPLQTIEDVDNLLLKIARRQIEIERINADAEEKILAIKEEAKARSEKILEEITQMADSIFAYSELNKIKIFTDDKKTIELQWGMFGYRKSTKISTSKVTLQLLKELGFTEAIRIKETVNKEEMRNWDDAKLAAVKAKKVIEDTFWYEVNKEKVLEIEMKKRVVNT</sequence>
<evidence type="ECO:0000313" key="1">
    <source>
        <dbReference type="EMBL" id="URA10526.1"/>
    </source>
</evidence>
<dbReference type="Gene3D" id="1.20.5.170">
    <property type="match status" value="1"/>
</dbReference>
<organism evidence="1 2">
    <name type="scientific">Thermospira aquatica</name>
    <dbReference type="NCBI Taxonomy" id="2828656"/>
    <lineage>
        <taxon>Bacteria</taxon>
        <taxon>Pseudomonadati</taxon>
        <taxon>Spirochaetota</taxon>
        <taxon>Spirochaetia</taxon>
        <taxon>Brevinematales</taxon>
        <taxon>Thermospiraceae</taxon>
        <taxon>Thermospira</taxon>
    </lineage>
</organism>
<gene>
    <name evidence="1" type="ORF">KDW03_01610</name>
</gene>
<dbReference type="AlphaFoldDB" id="A0AAX3BE61"/>
<dbReference type="Pfam" id="PF07352">
    <property type="entry name" value="Phage_Mu_Gam"/>
    <property type="match status" value="1"/>
</dbReference>
<dbReference type="Proteomes" id="UP001056539">
    <property type="component" value="Chromosome"/>
</dbReference>
<dbReference type="EMBL" id="CP073355">
    <property type="protein sequence ID" value="URA10526.1"/>
    <property type="molecule type" value="Genomic_DNA"/>
</dbReference>
<dbReference type="KEGG" id="taqu:KDW03_01610"/>